<keyword evidence="4" id="KW-0862">Zinc</keyword>
<dbReference type="EC" id="4.2.1.1" evidence="2"/>
<evidence type="ECO:0000256" key="6">
    <source>
        <dbReference type="ARBA" id="ARBA00048348"/>
    </source>
</evidence>
<dbReference type="GO" id="GO:0008270">
    <property type="term" value="F:zinc ion binding"/>
    <property type="evidence" value="ECO:0007669"/>
    <property type="project" value="InterPro"/>
</dbReference>
<protein>
    <recommendedName>
        <fullName evidence="2">carbonic anhydrase</fullName>
        <ecNumber evidence="2">4.2.1.1</ecNumber>
    </recommendedName>
</protein>
<evidence type="ECO:0000259" key="7">
    <source>
        <dbReference type="PROSITE" id="PS51144"/>
    </source>
</evidence>
<dbReference type="InterPro" id="IPR036398">
    <property type="entry name" value="CA_dom_sf"/>
</dbReference>
<accession>A0A9P0CZQ4</accession>
<dbReference type="InterPro" id="IPR023561">
    <property type="entry name" value="Carbonic_anhydrase_a-class"/>
</dbReference>
<evidence type="ECO:0000256" key="4">
    <source>
        <dbReference type="ARBA" id="ARBA00022833"/>
    </source>
</evidence>
<sequence length="274" mass="31340">MKLKPLKFENYERRAKYYISKTDDGGLHVKFKLRNLMDTRGPKVSGGVLREQYVLDNLHFHLPSEQMIYGKSYPVEAHFVHYRRSLGSMERAKSSRIAEAVAIISIMYEVYVTECPKTILFEALNRLSLSCCNNIETQFRLRDILPSYLRSYYTYKTSQDSGIFRGGPSTIWITMAVPGILSYWQYSQLTNVMKSKMCSTQEVATKCPRFVINGCFITPEKPRSSPTPGKNAATSYSDSTQPNSYGWMYGMPASSMTYPNVYSNWGVNENTAKE</sequence>
<dbReference type="PANTHER" id="PTHR18952">
    <property type="entry name" value="CARBONIC ANHYDRASE"/>
    <property type="match status" value="1"/>
</dbReference>
<dbReference type="OrthoDB" id="429145at2759"/>
<gene>
    <name evidence="8" type="ORF">PSYICH_LOCUS9057</name>
</gene>
<comment type="catalytic activity">
    <reaction evidence="6">
        <text>hydrogencarbonate + H(+) = CO2 + H2O</text>
        <dbReference type="Rhea" id="RHEA:10748"/>
        <dbReference type="ChEBI" id="CHEBI:15377"/>
        <dbReference type="ChEBI" id="CHEBI:15378"/>
        <dbReference type="ChEBI" id="CHEBI:16526"/>
        <dbReference type="ChEBI" id="CHEBI:17544"/>
        <dbReference type="EC" id="4.2.1.1"/>
    </reaction>
</comment>
<proteinExistence type="inferred from homology"/>
<evidence type="ECO:0000256" key="5">
    <source>
        <dbReference type="ARBA" id="ARBA00023239"/>
    </source>
</evidence>
<dbReference type="PROSITE" id="PS51144">
    <property type="entry name" value="ALPHA_CA_2"/>
    <property type="match status" value="1"/>
</dbReference>
<dbReference type="AlphaFoldDB" id="A0A9P0CZQ4"/>
<feature type="domain" description="Alpha-carbonic anhydrase" evidence="7">
    <location>
        <begin position="1"/>
        <end position="236"/>
    </location>
</feature>
<keyword evidence="9" id="KW-1185">Reference proteome</keyword>
<reference evidence="8" key="1">
    <citation type="submission" date="2022-01" db="EMBL/GenBank/DDBJ databases">
        <authorList>
            <person name="King R."/>
        </authorList>
    </citation>
    <scope>NUCLEOTIDE SEQUENCE</scope>
</reference>
<evidence type="ECO:0000313" key="8">
    <source>
        <dbReference type="EMBL" id="CAH1108730.1"/>
    </source>
</evidence>
<name>A0A9P0CZQ4_9CUCU</name>
<dbReference type="Proteomes" id="UP001153636">
    <property type="component" value="Chromosome 3"/>
</dbReference>
<dbReference type="Gene3D" id="3.10.200.10">
    <property type="entry name" value="Alpha carbonic anhydrase"/>
    <property type="match status" value="1"/>
</dbReference>
<evidence type="ECO:0000313" key="9">
    <source>
        <dbReference type="Proteomes" id="UP001153636"/>
    </source>
</evidence>
<keyword evidence="5" id="KW-0456">Lyase</keyword>
<dbReference type="SUPFAM" id="SSF51069">
    <property type="entry name" value="Carbonic anhydrase"/>
    <property type="match status" value="1"/>
</dbReference>
<dbReference type="SMART" id="SM01057">
    <property type="entry name" value="Carb_anhydrase"/>
    <property type="match status" value="1"/>
</dbReference>
<keyword evidence="3" id="KW-0479">Metal-binding</keyword>
<comment type="similarity">
    <text evidence="1">Belongs to the alpha-carbonic anhydrase family.</text>
</comment>
<evidence type="ECO:0000256" key="1">
    <source>
        <dbReference type="ARBA" id="ARBA00010718"/>
    </source>
</evidence>
<dbReference type="InterPro" id="IPR001148">
    <property type="entry name" value="CA_dom"/>
</dbReference>
<organism evidence="8 9">
    <name type="scientific">Psylliodes chrysocephalus</name>
    <dbReference type="NCBI Taxonomy" id="3402493"/>
    <lineage>
        <taxon>Eukaryota</taxon>
        <taxon>Metazoa</taxon>
        <taxon>Ecdysozoa</taxon>
        <taxon>Arthropoda</taxon>
        <taxon>Hexapoda</taxon>
        <taxon>Insecta</taxon>
        <taxon>Pterygota</taxon>
        <taxon>Neoptera</taxon>
        <taxon>Endopterygota</taxon>
        <taxon>Coleoptera</taxon>
        <taxon>Polyphaga</taxon>
        <taxon>Cucujiformia</taxon>
        <taxon>Chrysomeloidea</taxon>
        <taxon>Chrysomelidae</taxon>
        <taxon>Galerucinae</taxon>
        <taxon>Alticini</taxon>
        <taxon>Psylliodes</taxon>
    </lineage>
</organism>
<dbReference type="GO" id="GO:0004089">
    <property type="term" value="F:carbonate dehydratase activity"/>
    <property type="evidence" value="ECO:0007669"/>
    <property type="project" value="UniProtKB-EC"/>
</dbReference>
<dbReference type="PANTHER" id="PTHR18952:SF265">
    <property type="entry name" value="CARBONIC ANHYDRASE"/>
    <property type="match status" value="1"/>
</dbReference>
<evidence type="ECO:0000256" key="2">
    <source>
        <dbReference type="ARBA" id="ARBA00012925"/>
    </source>
</evidence>
<dbReference type="Pfam" id="PF00194">
    <property type="entry name" value="Carb_anhydrase"/>
    <property type="match status" value="1"/>
</dbReference>
<evidence type="ECO:0000256" key="3">
    <source>
        <dbReference type="ARBA" id="ARBA00022723"/>
    </source>
</evidence>
<dbReference type="EMBL" id="OV651815">
    <property type="protein sequence ID" value="CAH1108730.1"/>
    <property type="molecule type" value="Genomic_DNA"/>
</dbReference>